<evidence type="ECO:0000313" key="16">
    <source>
        <dbReference type="Proteomes" id="UP000231019"/>
    </source>
</evidence>
<evidence type="ECO:0000256" key="7">
    <source>
        <dbReference type="ARBA" id="ARBA00022989"/>
    </source>
</evidence>
<keyword evidence="13" id="KW-0175">Coiled coil</keyword>
<evidence type="ECO:0000256" key="9">
    <source>
        <dbReference type="ARBA" id="ARBA00023065"/>
    </source>
</evidence>
<dbReference type="Pfam" id="PF00999">
    <property type="entry name" value="Na_H_Exchanger"/>
    <property type="match status" value="1"/>
</dbReference>
<feature type="transmembrane region" description="Helical" evidence="12">
    <location>
        <begin position="234"/>
        <end position="251"/>
    </location>
</feature>
<keyword evidence="10 12" id="KW-0472">Membrane</keyword>
<comment type="subcellular location">
    <subcellularLocation>
        <location evidence="1 12">Cell membrane</location>
        <topology evidence="1 12">Multi-pass membrane protein</topology>
    </subcellularLocation>
</comment>
<feature type="transmembrane region" description="Helical" evidence="12">
    <location>
        <begin position="363"/>
        <end position="386"/>
    </location>
</feature>
<keyword evidence="4 12" id="KW-0050">Antiport</keyword>
<accession>A0A2M7FXD9</accession>
<evidence type="ECO:0000256" key="10">
    <source>
        <dbReference type="ARBA" id="ARBA00023136"/>
    </source>
</evidence>
<comment type="function">
    <text evidence="12">Na(+)/H(+) antiporter that extrudes sodium in exchange for external protons.</text>
</comment>
<keyword evidence="6 12" id="KW-0812">Transmembrane</keyword>
<gene>
    <name evidence="15" type="ORF">COW36_23175</name>
</gene>
<evidence type="ECO:0000256" key="1">
    <source>
        <dbReference type="ARBA" id="ARBA00004651"/>
    </source>
</evidence>
<feature type="domain" description="Cation/H+ exchanger transmembrane" evidence="14">
    <location>
        <begin position="13"/>
        <end position="387"/>
    </location>
</feature>
<evidence type="ECO:0000256" key="11">
    <source>
        <dbReference type="ARBA" id="ARBA00023201"/>
    </source>
</evidence>
<dbReference type="InterPro" id="IPR006153">
    <property type="entry name" value="Cation/H_exchanger_TM"/>
</dbReference>
<evidence type="ECO:0000256" key="3">
    <source>
        <dbReference type="ARBA" id="ARBA00022448"/>
    </source>
</evidence>
<keyword evidence="5 12" id="KW-1003">Cell membrane</keyword>
<feature type="transmembrane region" description="Helical" evidence="12">
    <location>
        <begin position="294"/>
        <end position="320"/>
    </location>
</feature>
<dbReference type="Gene3D" id="6.10.140.1330">
    <property type="match status" value="1"/>
</dbReference>
<evidence type="ECO:0000256" key="6">
    <source>
        <dbReference type="ARBA" id="ARBA00022692"/>
    </source>
</evidence>
<dbReference type="GO" id="GO:0005886">
    <property type="term" value="C:plasma membrane"/>
    <property type="evidence" value="ECO:0007669"/>
    <property type="project" value="UniProtKB-SubCell"/>
</dbReference>
<keyword evidence="7 12" id="KW-1133">Transmembrane helix</keyword>
<sequence length="515" mass="56753">MHHEVETLLTLLLIATSVAILVRYIQLPYTVMLVLGGLVLGVLHYLPEVEMTPEIVMTIFLPILLFEASINIEYSHLRADMKSILTMAVFGVVISLFVTGGVMHWLGGMPWMIALLFGSMIVATDPVSVLSIFKKLGVPHRLTAIVEGESLFNDGTAIVAFQIILAVVVTGHFSAMEGLQKFLLVCLGGLAVGLVIAYGAIVLLEKIDDHLLELMITTVLAYGTYLVAESLHVSGVIAVVTAGIMVGNMGWERAMTPTTRVAVLTFWEYAAFVINSLIFLLIGLQIHLNELLHFAPIIGAGILALFAGRILAIYPLAWILNLGLKARLPMKWMHILVWGNLKGALSMALVMSLPADVPYRKELLVTIFGVVLFSLLGPGLSMNPFLKILKLSKKESFAEQFELLQGELVALRSALAELELMHGAGKFSKMIYEEQKVKYSLRLEEVERDIGMIQQEEPKLVHLQSLSAERHLLVTQKSSVRDAFRNGILSESSSQALIHGINRKIYDLELSDPDH</sequence>
<dbReference type="GO" id="GO:0015385">
    <property type="term" value="F:sodium:proton antiporter activity"/>
    <property type="evidence" value="ECO:0007669"/>
    <property type="project" value="InterPro"/>
</dbReference>
<keyword evidence="8 12" id="KW-0915">Sodium</keyword>
<evidence type="ECO:0000256" key="13">
    <source>
        <dbReference type="SAM" id="Coils"/>
    </source>
</evidence>
<keyword evidence="9 12" id="KW-0406">Ion transport</keyword>
<dbReference type="Proteomes" id="UP000231019">
    <property type="component" value="Unassembled WGS sequence"/>
</dbReference>
<dbReference type="NCBIfam" id="TIGR00831">
    <property type="entry name" value="a_cpa1"/>
    <property type="match status" value="1"/>
</dbReference>
<proteinExistence type="inferred from homology"/>
<protein>
    <submittedName>
        <fullName evidence="15">Na+/H+ antiporter</fullName>
    </submittedName>
</protein>
<feature type="transmembrane region" description="Helical" evidence="12">
    <location>
        <begin position="29"/>
        <end position="46"/>
    </location>
</feature>
<keyword evidence="3 12" id="KW-0813">Transport</keyword>
<dbReference type="AlphaFoldDB" id="A0A2M7FXD9"/>
<dbReference type="GO" id="GO:0098719">
    <property type="term" value="P:sodium ion import across plasma membrane"/>
    <property type="evidence" value="ECO:0007669"/>
    <property type="project" value="TreeGrafter"/>
</dbReference>
<feature type="transmembrane region" description="Helical" evidence="12">
    <location>
        <begin position="6"/>
        <end position="22"/>
    </location>
</feature>
<feature type="transmembrane region" description="Helical" evidence="12">
    <location>
        <begin position="52"/>
        <end position="72"/>
    </location>
</feature>
<evidence type="ECO:0000256" key="5">
    <source>
        <dbReference type="ARBA" id="ARBA00022475"/>
    </source>
</evidence>
<feature type="transmembrane region" description="Helical" evidence="12">
    <location>
        <begin position="332"/>
        <end position="351"/>
    </location>
</feature>
<dbReference type="GO" id="GO:0051453">
    <property type="term" value="P:regulation of intracellular pH"/>
    <property type="evidence" value="ECO:0007669"/>
    <property type="project" value="TreeGrafter"/>
</dbReference>
<dbReference type="InterPro" id="IPR018422">
    <property type="entry name" value="Cation/H_exchanger_CPA1"/>
</dbReference>
<comment type="similarity">
    <text evidence="2 12">Belongs to the monovalent cation:proton antiporter 1 (CPA1) transporter (TC 2.A.36) family.</text>
</comment>
<keyword evidence="11 12" id="KW-0739">Sodium transport</keyword>
<evidence type="ECO:0000256" key="12">
    <source>
        <dbReference type="RuleBase" id="RU366002"/>
    </source>
</evidence>
<dbReference type="GO" id="GO:0015386">
    <property type="term" value="F:potassium:proton antiporter activity"/>
    <property type="evidence" value="ECO:0007669"/>
    <property type="project" value="TreeGrafter"/>
</dbReference>
<dbReference type="EMBL" id="PFFQ01000065">
    <property type="protein sequence ID" value="PIW13947.1"/>
    <property type="molecule type" value="Genomic_DNA"/>
</dbReference>
<dbReference type="InterPro" id="IPR004705">
    <property type="entry name" value="Cation/H_exchanger_CPA1_bac"/>
</dbReference>
<dbReference type="PANTHER" id="PTHR10110">
    <property type="entry name" value="SODIUM/HYDROGEN EXCHANGER"/>
    <property type="match status" value="1"/>
</dbReference>
<feature type="transmembrane region" description="Helical" evidence="12">
    <location>
        <begin position="182"/>
        <end position="204"/>
    </location>
</feature>
<name>A0A2M7FXD9_9BACT</name>
<feature type="coiled-coil region" evidence="13">
    <location>
        <begin position="401"/>
        <end position="449"/>
    </location>
</feature>
<evidence type="ECO:0000256" key="8">
    <source>
        <dbReference type="ARBA" id="ARBA00023053"/>
    </source>
</evidence>
<feature type="transmembrane region" description="Helical" evidence="12">
    <location>
        <begin position="263"/>
        <end position="288"/>
    </location>
</feature>
<reference evidence="15 16" key="1">
    <citation type="submission" date="2017-09" db="EMBL/GenBank/DDBJ databases">
        <title>Depth-based differentiation of microbial function through sediment-hosted aquifers and enrichment of novel symbionts in the deep terrestrial subsurface.</title>
        <authorList>
            <person name="Probst A.J."/>
            <person name="Ladd B."/>
            <person name="Jarett J.K."/>
            <person name="Geller-Mcgrath D.E."/>
            <person name="Sieber C.M."/>
            <person name="Emerson J.B."/>
            <person name="Anantharaman K."/>
            <person name="Thomas B.C."/>
            <person name="Malmstrom R."/>
            <person name="Stieglmeier M."/>
            <person name="Klingl A."/>
            <person name="Woyke T."/>
            <person name="Ryan C.M."/>
            <person name="Banfield J.F."/>
        </authorList>
    </citation>
    <scope>NUCLEOTIDE SEQUENCE [LARGE SCALE GENOMIC DNA]</scope>
    <source>
        <strain evidence="15">CG17_big_fil_post_rev_8_21_14_2_50_48_46</strain>
    </source>
</reference>
<evidence type="ECO:0000256" key="2">
    <source>
        <dbReference type="ARBA" id="ARBA00007367"/>
    </source>
</evidence>
<evidence type="ECO:0000259" key="14">
    <source>
        <dbReference type="Pfam" id="PF00999"/>
    </source>
</evidence>
<feature type="transmembrane region" description="Helical" evidence="12">
    <location>
        <begin position="111"/>
        <end position="133"/>
    </location>
</feature>
<dbReference type="PANTHER" id="PTHR10110:SF195">
    <property type="entry name" value="NA(+)_H(+) ANTIPORTER NHAS2"/>
    <property type="match status" value="1"/>
</dbReference>
<evidence type="ECO:0000256" key="4">
    <source>
        <dbReference type="ARBA" id="ARBA00022449"/>
    </source>
</evidence>
<feature type="transmembrane region" description="Helical" evidence="12">
    <location>
        <begin position="84"/>
        <end position="105"/>
    </location>
</feature>
<evidence type="ECO:0000313" key="15">
    <source>
        <dbReference type="EMBL" id="PIW13947.1"/>
    </source>
</evidence>
<organism evidence="15 16">
    <name type="scientific">bacterium (Candidatus Blackallbacteria) CG17_big_fil_post_rev_8_21_14_2_50_48_46</name>
    <dbReference type="NCBI Taxonomy" id="2014261"/>
    <lineage>
        <taxon>Bacteria</taxon>
        <taxon>Candidatus Blackallbacteria</taxon>
    </lineage>
</organism>
<comment type="caution">
    <text evidence="15">The sequence shown here is derived from an EMBL/GenBank/DDBJ whole genome shotgun (WGS) entry which is preliminary data.</text>
</comment>